<sequence length="239" mass="27070">MTYIVDIVGMFDRFHYDFQRLLSVKSHKYPTNCLNRVEAKRAFLISNEPHSVETPCNAKSNEYSLINVVLPLPVGPVIIVNSPLRCPLSSLLSMGNRFHLTPFTFSIFCNSLRTSFLRELKVVIDLCRTGVALCKILLIFKRFLCASKGQGSATVGRMRRQRFSSILLANVLATSQPVESHLNHNTNSLKCSKAGKDSCGRLFKPYGKQTIASEKILNIKNLFKFIQKEIFTCINTLRY</sequence>
<organism evidence="1 2">
    <name type="scientific">Lucilia cuprina</name>
    <name type="common">Green bottle fly</name>
    <name type="synonym">Australian sheep blowfly</name>
    <dbReference type="NCBI Taxonomy" id="7375"/>
    <lineage>
        <taxon>Eukaryota</taxon>
        <taxon>Metazoa</taxon>
        <taxon>Ecdysozoa</taxon>
        <taxon>Arthropoda</taxon>
        <taxon>Hexapoda</taxon>
        <taxon>Insecta</taxon>
        <taxon>Pterygota</taxon>
        <taxon>Neoptera</taxon>
        <taxon>Endopterygota</taxon>
        <taxon>Diptera</taxon>
        <taxon>Brachycera</taxon>
        <taxon>Muscomorpha</taxon>
        <taxon>Oestroidea</taxon>
        <taxon>Calliphoridae</taxon>
        <taxon>Luciliinae</taxon>
        <taxon>Lucilia</taxon>
    </lineage>
</organism>
<comment type="caution">
    <text evidence="1">The sequence shown here is derived from an EMBL/GenBank/DDBJ whole genome shotgun (WGS) entry which is preliminary data.</text>
</comment>
<keyword evidence="2" id="KW-1185">Reference proteome</keyword>
<dbReference type="EMBL" id="JRES01001511">
    <property type="protein sequence ID" value="KNC22359.1"/>
    <property type="molecule type" value="Genomic_DNA"/>
</dbReference>
<protein>
    <submittedName>
        <fullName evidence="1">Uncharacterized protein</fullName>
    </submittedName>
</protein>
<reference evidence="1 2" key="1">
    <citation type="journal article" date="2015" name="Nat. Commun.">
        <title>Lucilia cuprina genome unlocks parasitic fly biology to underpin future interventions.</title>
        <authorList>
            <person name="Anstead C.A."/>
            <person name="Korhonen P.K."/>
            <person name="Young N.D."/>
            <person name="Hall R.S."/>
            <person name="Jex A.R."/>
            <person name="Murali S.C."/>
            <person name="Hughes D.S."/>
            <person name="Lee S.F."/>
            <person name="Perry T."/>
            <person name="Stroehlein A.J."/>
            <person name="Ansell B.R."/>
            <person name="Breugelmans B."/>
            <person name="Hofmann A."/>
            <person name="Qu J."/>
            <person name="Dugan S."/>
            <person name="Lee S.L."/>
            <person name="Chao H."/>
            <person name="Dinh H."/>
            <person name="Han Y."/>
            <person name="Doddapaneni H.V."/>
            <person name="Worley K.C."/>
            <person name="Muzny D.M."/>
            <person name="Ioannidis P."/>
            <person name="Waterhouse R.M."/>
            <person name="Zdobnov E.M."/>
            <person name="James P.J."/>
            <person name="Bagnall N.H."/>
            <person name="Kotze A.C."/>
            <person name="Gibbs R.A."/>
            <person name="Richards S."/>
            <person name="Batterham P."/>
            <person name="Gasser R.B."/>
        </authorList>
    </citation>
    <scope>NUCLEOTIDE SEQUENCE [LARGE SCALE GENOMIC DNA]</scope>
    <source>
        <strain evidence="1 2">LS</strain>
        <tissue evidence="1">Full body</tissue>
    </source>
</reference>
<proteinExistence type="predicted"/>
<gene>
    <name evidence="1" type="ORF">FF38_02934</name>
</gene>
<accession>A0A0L0BT23</accession>
<evidence type="ECO:0000313" key="2">
    <source>
        <dbReference type="Proteomes" id="UP000037069"/>
    </source>
</evidence>
<dbReference type="Proteomes" id="UP000037069">
    <property type="component" value="Unassembled WGS sequence"/>
</dbReference>
<dbReference type="AlphaFoldDB" id="A0A0L0BT23"/>
<evidence type="ECO:0000313" key="1">
    <source>
        <dbReference type="EMBL" id="KNC22359.1"/>
    </source>
</evidence>
<name>A0A0L0BT23_LUCCU</name>